<dbReference type="AlphaFoldDB" id="A0A8J6TQG5"/>
<keyword evidence="1" id="KW-0732">Signal</keyword>
<evidence type="ECO:0000256" key="1">
    <source>
        <dbReference type="SAM" id="SignalP"/>
    </source>
</evidence>
<dbReference type="InterPro" id="IPR010727">
    <property type="entry name" value="DUF1302"/>
</dbReference>
<protein>
    <recommendedName>
        <fullName evidence="4">Alginate export domain-containing protein</fullName>
    </recommendedName>
</protein>
<dbReference type="Pfam" id="PF06980">
    <property type="entry name" value="DUF1302"/>
    <property type="match status" value="1"/>
</dbReference>
<evidence type="ECO:0000313" key="3">
    <source>
        <dbReference type="Proteomes" id="UP000654401"/>
    </source>
</evidence>
<evidence type="ECO:0008006" key="4">
    <source>
        <dbReference type="Google" id="ProtNLM"/>
    </source>
</evidence>
<comment type="caution">
    <text evidence="2">The sequence shown here is derived from an EMBL/GenBank/DDBJ whole genome shotgun (WGS) entry which is preliminary data.</text>
</comment>
<dbReference type="EMBL" id="JACNFK010000030">
    <property type="protein sequence ID" value="MBC8519946.1"/>
    <property type="molecule type" value="Genomic_DNA"/>
</dbReference>
<proteinExistence type="predicted"/>
<evidence type="ECO:0000313" key="2">
    <source>
        <dbReference type="EMBL" id="MBC8519946.1"/>
    </source>
</evidence>
<accession>A0A8J6TQG5</accession>
<gene>
    <name evidence="2" type="ORF">H8D24_06035</name>
</gene>
<organism evidence="2 3">
    <name type="scientific">Candidatus Thiopontia autotrophica</name>
    <dbReference type="NCBI Taxonomy" id="2841688"/>
    <lineage>
        <taxon>Bacteria</taxon>
        <taxon>Pseudomonadati</taxon>
        <taxon>Pseudomonadota</taxon>
        <taxon>Gammaproteobacteria</taxon>
        <taxon>Candidatus Thiopontia</taxon>
    </lineage>
</organism>
<feature type="chain" id="PRO_5035293575" description="Alginate export domain-containing protein" evidence="1">
    <location>
        <begin position="19"/>
        <end position="501"/>
    </location>
</feature>
<reference evidence="2 3" key="1">
    <citation type="submission" date="2020-08" db="EMBL/GenBank/DDBJ databases">
        <title>Bridging the membrane lipid divide: bacteria of the FCB group superphylum have the potential to synthesize archaeal ether lipids.</title>
        <authorList>
            <person name="Villanueva L."/>
            <person name="Von Meijenfeldt F.A.B."/>
            <person name="Westbye A.B."/>
            <person name="Yadav S."/>
            <person name="Hopmans E.C."/>
            <person name="Dutilh B.E."/>
            <person name="Sinninghe Damste J.S."/>
        </authorList>
    </citation>
    <scope>NUCLEOTIDE SEQUENCE [LARGE SCALE GENOMIC DNA]</scope>
    <source>
        <strain evidence="2">NIOZ-UU100</strain>
    </source>
</reference>
<name>A0A8J6TQG5_9GAMM</name>
<feature type="signal peptide" evidence="1">
    <location>
        <begin position="1"/>
        <end position="18"/>
    </location>
</feature>
<dbReference type="Proteomes" id="UP000654401">
    <property type="component" value="Unassembled WGS sequence"/>
</dbReference>
<sequence length="501" mass="55573">MSRCLVLALLLISATVTAAEDELSLEDALAGFDVSEEGELAVEGALEGFDDEPYPGVDLSIDDVLDGFESDSREEVVDLEEEMEVVTRPWLFGTDEEQGMGIRGHWIAGSSWNIAGESPTSDRLTRLSTKLWLEAESEIGDGWKFHGDGFLRYDFAYEINGRDQYTSGVLDTYESDEEIGELWIRGSLTPDLDLKVGRQIVVWGQSDYLRVNDIINPIDLREPGLVDIETLRRPVGMVKSDYYSGLWRWSALLIPENRSNLSAPCGSEYSLAGVATQSKCDSDAVPSDTPGDGLDDAEYALSAMGRFSGWDLSLYGGRFNYGTAYKDGTGLSAVMRNARINHLGGAVNIAEGSWLWKGEVAVIDGLRYFNTGAAEKSRLDILLGGEYRGITDTTLSFEVLRRHINSYESSLVDGTDYVDENSWQSVFAYSREMYNETLHLKGVLLRNGSSLDDGGYLRLSAAYDLDDNWSATGGGIWYDAAKYPPNWGDNDRLFIEIRRDF</sequence>